<keyword evidence="7" id="KW-0862">Zinc</keyword>
<proteinExistence type="inferred from homology"/>
<dbReference type="SUPFAM" id="SSF57783">
    <property type="entry name" value="Zinc beta-ribbon"/>
    <property type="match status" value="1"/>
</dbReference>
<dbReference type="GO" id="GO:0016758">
    <property type="term" value="F:hexosyltransferase activity"/>
    <property type="evidence" value="ECO:0007669"/>
    <property type="project" value="InterPro"/>
</dbReference>
<dbReference type="Pfam" id="PF00382">
    <property type="entry name" value="TFIIB"/>
    <property type="match status" value="2"/>
</dbReference>
<dbReference type="Pfam" id="PF04101">
    <property type="entry name" value="Glyco_tran_28_C"/>
    <property type="match status" value="1"/>
</dbReference>
<dbReference type="SMART" id="SM00385">
    <property type="entry name" value="CYCLIN"/>
    <property type="match status" value="2"/>
</dbReference>
<dbReference type="GO" id="GO:0008270">
    <property type="term" value="F:zinc ion binding"/>
    <property type="evidence" value="ECO:0007669"/>
    <property type="project" value="UniProtKB-KW"/>
</dbReference>
<evidence type="ECO:0000256" key="12">
    <source>
        <dbReference type="PROSITE-ProRule" id="PRU00469"/>
    </source>
</evidence>
<dbReference type="SUPFAM" id="SSF53756">
    <property type="entry name" value="UDP-Glycosyltransferase/glycogen phosphorylase"/>
    <property type="match status" value="1"/>
</dbReference>
<dbReference type="InterPro" id="IPR013150">
    <property type="entry name" value="TFIIB_cyclin"/>
</dbReference>
<sequence length="481" mass="52508">MTCFVTVGTTSFDQLVNEVLSDDCSSKLKSLGVKRIKIQLGTGNWNDDVRERVFSGVVADQGEGESGGIPVEFYRFKPDIQLDMKDALLVIAHAGAGTCLECLRYRRPLIVVVNENLMDNHQLELAKELARGGHLLYCSVSLLCSTLLNPVLFNLNPFIPPDQRLVAKFIDDCLPDMSSVECPIHPNVHLVEDHRAGDVICPECGLVVGDRLVDVGTEWRSFSNERSGADPSRVGAPENPLLSGGDLSTSIAVGFGASDSDNSLANSQRKSMNNTDRQMTQAMSVIREMSERIHLAKSIQDLASKTFKDVLDSKALKGKNNEAQAAACLYIACRKEGVPRTFKEICAVSRVSKKEIGRCFKLIIKSLETNLEQITSADFMSRFCGNLSLPNSIQAAATRIAKRAVEMDLVAGRSPISIAAAAIYMASQASNEKRSAKEIGEIAGAAEVTVKQTYKLLYPRAAELFPEDFKFITPIDQLPTS</sequence>
<keyword evidence="9" id="KW-0804">Transcription</keyword>
<evidence type="ECO:0000256" key="10">
    <source>
        <dbReference type="ARBA" id="ARBA00023242"/>
    </source>
</evidence>
<dbReference type="PANTHER" id="PTHR11618:SF13">
    <property type="entry name" value="TRANSCRIPTION INITIATION FACTOR IIB"/>
    <property type="match status" value="1"/>
</dbReference>
<keyword evidence="5" id="KW-0677">Repeat</keyword>
<evidence type="ECO:0000256" key="9">
    <source>
        <dbReference type="ARBA" id="ARBA00023163"/>
    </source>
</evidence>
<dbReference type="GO" id="GO:0097550">
    <property type="term" value="C:transcription preinitiation complex"/>
    <property type="evidence" value="ECO:0007669"/>
    <property type="project" value="TreeGrafter"/>
</dbReference>
<reference evidence="14" key="1">
    <citation type="submission" date="2012-09" db="EMBL/GenBank/DDBJ databases">
        <authorList>
            <person name="Martin A.A."/>
        </authorList>
    </citation>
    <scope>NUCLEOTIDE SEQUENCE</scope>
</reference>
<dbReference type="Gene3D" id="1.10.472.10">
    <property type="entry name" value="Cyclin-like"/>
    <property type="match status" value="2"/>
</dbReference>
<dbReference type="Gene3D" id="3.40.50.2000">
    <property type="entry name" value="Glycogen Phosphorylase B"/>
    <property type="match status" value="1"/>
</dbReference>
<name>A0A158P9X9_ANGCA</name>
<evidence type="ECO:0000259" key="13">
    <source>
        <dbReference type="PROSITE" id="PS51134"/>
    </source>
</evidence>
<dbReference type="InterPro" id="IPR013763">
    <property type="entry name" value="Cyclin-like_dom"/>
</dbReference>
<dbReference type="WBParaSite" id="ACAC_0000875501-mRNA-1">
    <property type="protein sequence ID" value="ACAC_0000875501-mRNA-1"/>
    <property type="gene ID" value="ACAC_0000875501"/>
</dbReference>
<evidence type="ECO:0000256" key="11">
    <source>
        <dbReference type="ARBA" id="ARBA00031706"/>
    </source>
</evidence>
<dbReference type="GO" id="GO:0016251">
    <property type="term" value="F:RNA polymerase II general transcription initiation factor activity"/>
    <property type="evidence" value="ECO:0007669"/>
    <property type="project" value="TreeGrafter"/>
</dbReference>
<protein>
    <recommendedName>
        <fullName evidence="3">Transcription initiation factor IIB</fullName>
    </recommendedName>
    <alternativeName>
        <fullName evidence="11">General transcription factor TFIIB</fullName>
    </alternativeName>
</protein>
<dbReference type="InterPro" id="IPR000812">
    <property type="entry name" value="TFIIB"/>
</dbReference>
<dbReference type="GO" id="GO:0017025">
    <property type="term" value="F:TBP-class protein binding"/>
    <property type="evidence" value="ECO:0007669"/>
    <property type="project" value="InterPro"/>
</dbReference>
<accession>A0A158P9X9</accession>
<dbReference type="InterPro" id="IPR007235">
    <property type="entry name" value="Glyco_trans_28_C"/>
</dbReference>
<evidence type="ECO:0000256" key="1">
    <source>
        <dbReference type="ARBA" id="ARBA00004123"/>
    </source>
</evidence>
<reference evidence="15" key="2">
    <citation type="submission" date="2016-04" db="UniProtKB">
        <authorList>
            <consortium name="WormBaseParasite"/>
        </authorList>
    </citation>
    <scope>IDENTIFICATION</scope>
</reference>
<evidence type="ECO:0000256" key="7">
    <source>
        <dbReference type="ARBA" id="ARBA00022833"/>
    </source>
</evidence>
<feature type="domain" description="TFIIB-type" evidence="13">
    <location>
        <begin position="178"/>
        <end position="209"/>
    </location>
</feature>
<dbReference type="GO" id="GO:0070897">
    <property type="term" value="P:transcription preinitiation complex assembly"/>
    <property type="evidence" value="ECO:0007669"/>
    <property type="project" value="InterPro"/>
</dbReference>
<dbReference type="InterPro" id="IPR023486">
    <property type="entry name" value="TFIIB_CS"/>
</dbReference>
<evidence type="ECO:0000313" key="14">
    <source>
        <dbReference type="Proteomes" id="UP000035642"/>
    </source>
</evidence>
<evidence type="ECO:0000256" key="4">
    <source>
        <dbReference type="ARBA" id="ARBA00022723"/>
    </source>
</evidence>
<dbReference type="Pfam" id="PF08271">
    <property type="entry name" value="Zn_Ribbon_TF"/>
    <property type="match status" value="1"/>
</dbReference>
<dbReference type="SUPFAM" id="SSF47954">
    <property type="entry name" value="Cyclin-like"/>
    <property type="match status" value="2"/>
</dbReference>
<dbReference type="AlphaFoldDB" id="A0A158P9X9"/>
<dbReference type="InterPro" id="IPR036915">
    <property type="entry name" value="Cyclin-like_sf"/>
</dbReference>
<dbReference type="GO" id="GO:0005634">
    <property type="term" value="C:nucleus"/>
    <property type="evidence" value="ECO:0007669"/>
    <property type="project" value="UniProtKB-SubCell"/>
</dbReference>
<dbReference type="FunFam" id="1.10.472.10:FF:000008">
    <property type="entry name" value="Transcription initiation factor IIB"/>
    <property type="match status" value="1"/>
</dbReference>
<dbReference type="FunFam" id="2.20.25.10:FF:000037">
    <property type="entry name" value="Transcription initiation factor IIB"/>
    <property type="match status" value="1"/>
</dbReference>
<dbReference type="Gene3D" id="2.20.25.10">
    <property type="match status" value="1"/>
</dbReference>
<comment type="similarity">
    <text evidence="2">Belongs to the TFIIB family.</text>
</comment>
<dbReference type="PROSITE" id="PS51134">
    <property type="entry name" value="ZF_TFIIB"/>
    <property type="match status" value="1"/>
</dbReference>
<dbReference type="CDD" id="cd20551">
    <property type="entry name" value="CYCLIN_TFIIB_rpt1"/>
    <property type="match status" value="1"/>
</dbReference>
<evidence type="ECO:0000256" key="5">
    <source>
        <dbReference type="ARBA" id="ARBA00022737"/>
    </source>
</evidence>
<dbReference type="CDD" id="cd20552">
    <property type="entry name" value="CYCLIN_TFIIB_rpt2"/>
    <property type="match status" value="1"/>
</dbReference>
<keyword evidence="6 12" id="KW-0863">Zinc-finger</keyword>
<evidence type="ECO:0000256" key="8">
    <source>
        <dbReference type="ARBA" id="ARBA00023015"/>
    </source>
</evidence>
<dbReference type="PANTHER" id="PTHR11618">
    <property type="entry name" value="TRANSCRIPTION INITIATION FACTOR IIB-RELATED"/>
    <property type="match status" value="1"/>
</dbReference>
<dbReference type="STRING" id="6313.A0A158P9X9"/>
<keyword evidence="10" id="KW-0539">Nucleus</keyword>
<dbReference type="PROSITE" id="PS00782">
    <property type="entry name" value="TFIIB"/>
    <property type="match status" value="2"/>
</dbReference>
<organism evidence="14 15">
    <name type="scientific">Angiostrongylus cantonensis</name>
    <name type="common">Rat lungworm</name>
    <dbReference type="NCBI Taxonomy" id="6313"/>
    <lineage>
        <taxon>Eukaryota</taxon>
        <taxon>Metazoa</taxon>
        <taxon>Ecdysozoa</taxon>
        <taxon>Nematoda</taxon>
        <taxon>Chromadorea</taxon>
        <taxon>Rhabditida</taxon>
        <taxon>Rhabditina</taxon>
        <taxon>Rhabditomorpha</taxon>
        <taxon>Strongyloidea</taxon>
        <taxon>Metastrongylidae</taxon>
        <taxon>Angiostrongylus</taxon>
    </lineage>
</organism>
<evidence type="ECO:0000256" key="3">
    <source>
        <dbReference type="ARBA" id="ARBA00013932"/>
    </source>
</evidence>
<dbReference type="GO" id="GO:0006367">
    <property type="term" value="P:transcription initiation at RNA polymerase II promoter"/>
    <property type="evidence" value="ECO:0007669"/>
    <property type="project" value="TreeGrafter"/>
</dbReference>
<keyword evidence="4" id="KW-0479">Metal-binding</keyword>
<evidence type="ECO:0000313" key="15">
    <source>
        <dbReference type="WBParaSite" id="ACAC_0000875501-mRNA-1"/>
    </source>
</evidence>
<evidence type="ECO:0000256" key="6">
    <source>
        <dbReference type="ARBA" id="ARBA00022771"/>
    </source>
</evidence>
<keyword evidence="8" id="KW-0805">Transcription regulation</keyword>
<dbReference type="PRINTS" id="PR00685">
    <property type="entry name" value="TIFACTORIIB"/>
</dbReference>
<keyword evidence="14" id="KW-1185">Reference proteome</keyword>
<dbReference type="InterPro" id="IPR013137">
    <property type="entry name" value="Znf_TFIIB"/>
</dbReference>
<evidence type="ECO:0000256" key="2">
    <source>
        <dbReference type="ARBA" id="ARBA00010857"/>
    </source>
</evidence>
<dbReference type="Proteomes" id="UP000035642">
    <property type="component" value="Unassembled WGS sequence"/>
</dbReference>
<dbReference type="FunFam" id="1.10.472.10:FF:000019">
    <property type="entry name" value="transcription initiation factor IIB"/>
    <property type="match status" value="1"/>
</dbReference>
<comment type="subcellular location">
    <subcellularLocation>
        <location evidence="1">Nucleus</location>
    </subcellularLocation>
</comment>